<evidence type="ECO:0000313" key="7">
    <source>
        <dbReference type="EMBL" id="MFC6046099.1"/>
    </source>
</evidence>
<name>A0ABW1LQV8_9ACTN</name>
<evidence type="ECO:0000256" key="4">
    <source>
        <dbReference type="ARBA" id="ARBA00022989"/>
    </source>
</evidence>
<sequence length="152" mass="16526">MRRRLLAGALTAAAAGVGFLGTRPDSDWYRALDKPAWQPPNVAFPLVWTPLYGLIGWGTGRALEKAAPDDRRLLALTTADLAANAGWCWVFFAKQSPATGLGVILALDVLNIALLREAAKHDTAATLALKPYVVWSGFATALNASIWWRNRR</sequence>
<feature type="transmembrane region" description="Helical" evidence="6">
    <location>
        <begin position="72"/>
        <end position="92"/>
    </location>
</feature>
<accession>A0ABW1LQV8</accession>
<evidence type="ECO:0000256" key="2">
    <source>
        <dbReference type="ARBA" id="ARBA00007524"/>
    </source>
</evidence>
<evidence type="ECO:0000313" key="8">
    <source>
        <dbReference type="Proteomes" id="UP001596135"/>
    </source>
</evidence>
<dbReference type="Pfam" id="PF03073">
    <property type="entry name" value="TspO_MBR"/>
    <property type="match status" value="1"/>
</dbReference>
<dbReference type="InterPro" id="IPR038330">
    <property type="entry name" value="TspO/MBR-related_sf"/>
</dbReference>
<reference evidence="8" key="1">
    <citation type="journal article" date="2019" name="Int. J. Syst. Evol. Microbiol.">
        <title>The Global Catalogue of Microorganisms (GCM) 10K type strain sequencing project: providing services to taxonomists for standard genome sequencing and annotation.</title>
        <authorList>
            <consortium name="The Broad Institute Genomics Platform"/>
            <consortium name="The Broad Institute Genome Sequencing Center for Infectious Disease"/>
            <person name="Wu L."/>
            <person name="Ma J."/>
        </authorList>
    </citation>
    <scope>NUCLEOTIDE SEQUENCE [LARGE SCALE GENOMIC DNA]</scope>
    <source>
        <strain evidence="8">CCUG 54522</strain>
    </source>
</reference>
<comment type="caution">
    <text evidence="7">The sequence shown here is derived from an EMBL/GenBank/DDBJ whole genome shotgun (WGS) entry which is preliminary data.</text>
</comment>
<evidence type="ECO:0000256" key="1">
    <source>
        <dbReference type="ARBA" id="ARBA00004141"/>
    </source>
</evidence>
<gene>
    <name evidence="7" type="ORF">ACFPYL_23650</name>
</gene>
<dbReference type="PIRSF" id="PIRSF005859">
    <property type="entry name" value="PBR"/>
    <property type="match status" value="1"/>
</dbReference>
<dbReference type="Gene3D" id="1.20.1260.100">
    <property type="entry name" value="TspO/MBR protein"/>
    <property type="match status" value="1"/>
</dbReference>
<organism evidence="7 8">
    <name type="scientific">Nocardioides hankookensis</name>
    <dbReference type="NCBI Taxonomy" id="443157"/>
    <lineage>
        <taxon>Bacteria</taxon>
        <taxon>Bacillati</taxon>
        <taxon>Actinomycetota</taxon>
        <taxon>Actinomycetes</taxon>
        <taxon>Propionibacteriales</taxon>
        <taxon>Nocardioidaceae</taxon>
        <taxon>Nocardioides</taxon>
    </lineage>
</organism>
<dbReference type="RefSeq" id="WP_379160503.1">
    <property type="nucleotide sequence ID" value="NZ_JBHSRJ010000009.1"/>
</dbReference>
<keyword evidence="3 6" id="KW-0812">Transmembrane</keyword>
<dbReference type="InterPro" id="IPR004307">
    <property type="entry name" value="TspO_MBR"/>
</dbReference>
<dbReference type="EMBL" id="JBHSRJ010000009">
    <property type="protein sequence ID" value="MFC6046099.1"/>
    <property type="molecule type" value="Genomic_DNA"/>
</dbReference>
<proteinExistence type="inferred from homology"/>
<comment type="subcellular location">
    <subcellularLocation>
        <location evidence="1">Membrane</location>
        <topology evidence="1">Multi-pass membrane protein</topology>
    </subcellularLocation>
</comment>
<dbReference type="Proteomes" id="UP001596135">
    <property type="component" value="Unassembled WGS sequence"/>
</dbReference>
<evidence type="ECO:0000256" key="3">
    <source>
        <dbReference type="ARBA" id="ARBA00022692"/>
    </source>
</evidence>
<feature type="transmembrane region" description="Helical" evidence="6">
    <location>
        <begin position="98"/>
        <end position="115"/>
    </location>
</feature>
<dbReference type="PANTHER" id="PTHR10057">
    <property type="entry name" value="PERIPHERAL-TYPE BENZODIAZEPINE RECEPTOR"/>
    <property type="match status" value="1"/>
</dbReference>
<feature type="transmembrane region" description="Helical" evidence="6">
    <location>
        <begin position="42"/>
        <end position="60"/>
    </location>
</feature>
<keyword evidence="4 6" id="KW-1133">Transmembrane helix</keyword>
<evidence type="ECO:0000256" key="5">
    <source>
        <dbReference type="ARBA" id="ARBA00023136"/>
    </source>
</evidence>
<dbReference type="PANTHER" id="PTHR10057:SF0">
    <property type="entry name" value="TRANSLOCATOR PROTEIN"/>
    <property type="match status" value="1"/>
</dbReference>
<protein>
    <submittedName>
        <fullName evidence="7">TspO/MBR family protein</fullName>
    </submittedName>
</protein>
<dbReference type="CDD" id="cd15904">
    <property type="entry name" value="TSPO_MBR"/>
    <property type="match status" value="1"/>
</dbReference>
<keyword evidence="5 6" id="KW-0472">Membrane</keyword>
<keyword evidence="8" id="KW-1185">Reference proteome</keyword>
<evidence type="ECO:0000256" key="6">
    <source>
        <dbReference type="SAM" id="Phobius"/>
    </source>
</evidence>
<comment type="similarity">
    <text evidence="2">Belongs to the TspO/BZRP family.</text>
</comment>